<feature type="compositionally biased region" description="Polar residues" evidence="1">
    <location>
        <begin position="113"/>
        <end position="124"/>
    </location>
</feature>
<feature type="compositionally biased region" description="Polar residues" evidence="1">
    <location>
        <begin position="85"/>
        <end position="101"/>
    </location>
</feature>
<organism evidence="2 3">
    <name type="scientific">Paspalum notatum var. saurae</name>
    <dbReference type="NCBI Taxonomy" id="547442"/>
    <lineage>
        <taxon>Eukaryota</taxon>
        <taxon>Viridiplantae</taxon>
        <taxon>Streptophyta</taxon>
        <taxon>Embryophyta</taxon>
        <taxon>Tracheophyta</taxon>
        <taxon>Spermatophyta</taxon>
        <taxon>Magnoliopsida</taxon>
        <taxon>Liliopsida</taxon>
        <taxon>Poales</taxon>
        <taxon>Poaceae</taxon>
        <taxon>PACMAD clade</taxon>
        <taxon>Panicoideae</taxon>
        <taxon>Andropogonodae</taxon>
        <taxon>Paspaleae</taxon>
        <taxon>Paspalinae</taxon>
        <taxon>Paspalum</taxon>
    </lineage>
</organism>
<dbReference type="EMBL" id="CP144752">
    <property type="protein sequence ID" value="WVZ89794.1"/>
    <property type="molecule type" value="Genomic_DNA"/>
</dbReference>
<sequence>MASLSCSISLAPPSSCLPWCLKQQQQAPPPCLLSPMAFSLLPLATRRQQQQADAAVPAPPTSRLPASSLPSPWRSSSLLHPFYGSKQQLPSAPRSSSSNLTHCPAPAQAAARSPTTCSRNYPRG</sequence>
<accession>A0AAQ3UE04</accession>
<gene>
    <name evidence="2" type="ORF">U9M48_036153</name>
</gene>
<feature type="region of interest" description="Disordered" evidence="1">
    <location>
        <begin position="44"/>
        <end position="72"/>
    </location>
</feature>
<feature type="region of interest" description="Disordered" evidence="1">
    <location>
        <begin position="84"/>
        <end position="124"/>
    </location>
</feature>
<name>A0AAQ3UE04_PASNO</name>
<reference evidence="2 3" key="1">
    <citation type="submission" date="2024-02" db="EMBL/GenBank/DDBJ databases">
        <title>High-quality chromosome-scale genome assembly of Pensacola bahiagrass (Paspalum notatum Flugge var. saurae).</title>
        <authorList>
            <person name="Vega J.M."/>
            <person name="Podio M."/>
            <person name="Orjuela J."/>
            <person name="Siena L.A."/>
            <person name="Pessino S.C."/>
            <person name="Combes M.C."/>
            <person name="Mariac C."/>
            <person name="Albertini E."/>
            <person name="Pupilli F."/>
            <person name="Ortiz J.P.A."/>
            <person name="Leblanc O."/>
        </authorList>
    </citation>
    <scope>NUCLEOTIDE SEQUENCE [LARGE SCALE GENOMIC DNA]</scope>
    <source>
        <strain evidence="2">R1</strain>
        <tissue evidence="2">Leaf</tissue>
    </source>
</reference>
<dbReference type="Proteomes" id="UP001341281">
    <property type="component" value="Chromosome 08"/>
</dbReference>
<protein>
    <submittedName>
        <fullName evidence="2">Uncharacterized protein</fullName>
    </submittedName>
</protein>
<feature type="compositionally biased region" description="Low complexity" evidence="1">
    <location>
        <begin position="63"/>
        <end position="72"/>
    </location>
</feature>
<evidence type="ECO:0000313" key="3">
    <source>
        <dbReference type="Proteomes" id="UP001341281"/>
    </source>
</evidence>
<proteinExistence type="predicted"/>
<dbReference type="AlphaFoldDB" id="A0AAQ3UE04"/>
<evidence type="ECO:0000256" key="1">
    <source>
        <dbReference type="SAM" id="MobiDB-lite"/>
    </source>
</evidence>
<evidence type="ECO:0000313" key="2">
    <source>
        <dbReference type="EMBL" id="WVZ89794.1"/>
    </source>
</evidence>
<keyword evidence="3" id="KW-1185">Reference proteome</keyword>